<organism evidence="2 3">
    <name type="scientific">Desulfovibrio ferrophilus</name>
    <dbReference type="NCBI Taxonomy" id="241368"/>
    <lineage>
        <taxon>Bacteria</taxon>
        <taxon>Pseudomonadati</taxon>
        <taxon>Thermodesulfobacteriota</taxon>
        <taxon>Desulfovibrionia</taxon>
        <taxon>Desulfovibrionales</taxon>
        <taxon>Desulfovibrionaceae</taxon>
        <taxon>Desulfovibrio</taxon>
    </lineage>
</organism>
<feature type="domain" description="GAF" evidence="1">
    <location>
        <begin position="3"/>
        <end position="149"/>
    </location>
</feature>
<accession>A0A2Z6AWL9</accession>
<dbReference type="EMBL" id="AP017378">
    <property type="protein sequence ID" value="BBD07644.1"/>
    <property type="molecule type" value="Genomic_DNA"/>
</dbReference>
<dbReference type="KEGG" id="dfl:DFE_0918"/>
<proteinExistence type="predicted"/>
<dbReference type="Pfam" id="PF13185">
    <property type="entry name" value="GAF_2"/>
    <property type="match status" value="1"/>
</dbReference>
<evidence type="ECO:0000259" key="1">
    <source>
        <dbReference type="SMART" id="SM00065"/>
    </source>
</evidence>
<keyword evidence="3" id="KW-1185">Reference proteome</keyword>
<dbReference type="RefSeq" id="WP_126377077.1">
    <property type="nucleotide sequence ID" value="NZ_AP017378.1"/>
</dbReference>
<dbReference type="InterPro" id="IPR003018">
    <property type="entry name" value="GAF"/>
</dbReference>
<evidence type="ECO:0000313" key="2">
    <source>
        <dbReference type="EMBL" id="BBD07644.1"/>
    </source>
</evidence>
<protein>
    <submittedName>
        <fullName evidence="2">Putative GAF sensor protein</fullName>
    </submittedName>
</protein>
<reference evidence="2 3" key="1">
    <citation type="journal article" date="2018" name="Sci. Adv.">
        <title>Multi-heme cytochromes provide a pathway for survival in energy-limited environments.</title>
        <authorList>
            <person name="Deng X."/>
            <person name="Dohmae N."/>
            <person name="Nealson K.H."/>
            <person name="Hashimoto K."/>
            <person name="Okamoto A."/>
        </authorList>
    </citation>
    <scope>NUCLEOTIDE SEQUENCE [LARGE SCALE GENOMIC DNA]</scope>
    <source>
        <strain evidence="2 3">IS5</strain>
    </source>
</reference>
<gene>
    <name evidence="2" type="ORF">DFE_0918</name>
</gene>
<dbReference type="InterPro" id="IPR029016">
    <property type="entry name" value="GAF-like_dom_sf"/>
</dbReference>
<dbReference type="Proteomes" id="UP000269883">
    <property type="component" value="Chromosome"/>
</dbReference>
<feature type="domain" description="GAF" evidence="1">
    <location>
        <begin position="167"/>
        <end position="318"/>
    </location>
</feature>
<sequence length="322" mass="35641">MDSNSLEKFLNVVGSVFDAYSSVLFLPGAEGSDGYGLAAKFSLGDHIADHTVIRPGQGLVGWILRNQKPLLINNFDRSKSHLGYYEDNAENKIKAFMGCPLPRGGALCLDSRRTYSFSDKDQKILDLFARLACEIKTSVFRADQDEAEQQYYSSLQVISALRKHYPRWSTYLAHFLGIVAQTTGFSSCFLAERDELGKSYFLEGVPEGFFAPGAEAPDRLPIKSGLIGWVFGNGQPMFSGEKDCCPAGQSLFGRNLPTPPVKSLVLMPLFIHKKTRGVLVMSHTDLVPVTSSMKTFVEMASDNLSLFLENLYLRTRLTQPGP</sequence>
<name>A0A2Z6AWL9_9BACT</name>
<dbReference type="Pfam" id="PF01590">
    <property type="entry name" value="GAF"/>
    <property type="match status" value="1"/>
</dbReference>
<dbReference type="OrthoDB" id="5496147at2"/>
<dbReference type="AlphaFoldDB" id="A0A2Z6AWL9"/>
<dbReference type="SUPFAM" id="SSF55781">
    <property type="entry name" value="GAF domain-like"/>
    <property type="match status" value="2"/>
</dbReference>
<dbReference type="Gene3D" id="3.30.450.40">
    <property type="match status" value="2"/>
</dbReference>
<evidence type="ECO:0000313" key="3">
    <source>
        <dbReference type="Proteomes" id="UP000269883"/>
    </source>
</evidence>
<dbReference type="SMART" id="SM00065">
    <property type="entry name" value="GAF"/>
    <property type="match status" value="2"/>
</dbReference>